<dbReference type="AlphaFoldDB" id="A0A150HAM3"/>
<dbReference type="PATRIC" id="fig|479117.4.peg.414"/>
<evidence type="ECO:0000313" key="5">
    <source>
        <dbReference type="EMBL" id="KXZ59169.1"/>
    </source>
</evidence>
<dbReference type="PANTHER" id="PTHR24321">
    <property type="entry name" value="DEHYDROGENASES, SHORT CHAIN"/>
    <property type="match status" value="1"/>
</dbReference>
<keyword evidence="3" id="KW-0520">NAD</keyword>
<dbReference type="InterPro" id="IPR036291">
    <property type="entry name" value="NAD(P)-bd_dom_sf"/>
</dbReference>
<dbReference type="SUPFAM" id="SSF51735">
    <property type="entry name" value="NAD(P)-binding Rossmann-fold domains"/>
    <property type="match status" value="1"/>
</dbReference>
<evidence type="ECO:0000256" key="3">
    <source>
        <dbReference type="ARBA" id="ARBA00023027"/>
    </source>
</evidence>
<name>A0A150HAM3_9MICO</name>
<dbReference type="EMBL" id="LQQC01000005">
    <property type="protein sequence ID" value="KXZ59169.1"/>
    <property type="molecule type" value="Genomic_DNA"/>
</dbReference>
<dbReference type="CDD" id="cd05233">
    <property type="entry name" value="SDR_c"/>
    <property type="match status" value="1"/>
</dbReference>
<dbReference type="FunFam" id="3.40.50.720:FF:000084">
    <property type="entry name" value="Short-chain dehydrogenase reductase"/>
    <property type="match status" value="1"/>
</dbReference>
<comment type="similarity">
    <text evidence="1">Belongs to the short-chain dehydrogenases/reductases (SDR) family.</text>
</comment>
<dbReference type="InterPro" id="IPR002347">
    <property type="entry name" value="SDR_fam"/>
</dbReference>
<reference evidence="5 6" key="1">
    <citation type="submission" date="2016-01" db="EMBL/GenBank/DDBJ databases">
        <title>Use of Whole Genome Sequencing to ascertain that Brevibacterium massiliense (Roux, Raoult 2009) is a later heterotypic synonym of Brevibacterium ravenspurgense (Mages 2008).</title>
        <authorList>
            <person name="Bernier A.-M."/>
            <person name="Burdz T."/>
            <person name="Huynh C."/>
            <person name="Pachecho A.L."/>
            <person name="Wiebe D."/>
            <person name="Bonner C."/>
            <person name="Bernard K."/>
        </authorList>
    </citation>
    <scope>NUCLEOTIDE SEQUENCE [LARGE SCALE GENOMIC DNA]</scope>
    <source>
        <strain evidence="5 6">CCUG56047</strain>
    </source>
</reference>
<dbReference type="Gene3D" id="3.40.50.720">
    <property type="entry name" value="NAD(P)-binding Rossmann-like Domain"/>
    <property type="match status" value="1"/>
</dbReference>
<dbReference type="InterPro" id="IPR057326">
    <property type="entry name" value="KR_dom"/>
</dbReference>
<organism evidence="5 6">
    <name type="scientific">Brevibacterium ravenspurgense</name>
    <dbReference type="NCBI Taxonomy" id="479117"/>
    <lineage>
        <taxon>Bacteria</taxon>
        <taxon>Bacillati</taxon>
        <taxon>Actinomycetota</taxon>
        <taxon>Actinomycetes</taxon>
        <taxon>Micrococcales</taxon>
        <taxon>Brevibacteriaceae</taxon>
        <taxon>Brevibacterium</taxon>
    </lineage>
</organism>
<keyword evidence="2 5" id="KW-0560">Oxidoreductase</keyword>
<sequence>MQLDGQKIIVTGGAAGIGGAISRLLAERGAKVVAVDINEDAGQKLQTEFEGSVRFLAADVSLPETAEKAVGLAVEEFGGLTGLVNNAHASKQAPFADLGEDEWKLSFGTGFEATRNFMLAAYPHLKGGGSIVNFGSGAAIVGQPTQAAYASAKEAIRGLTRVVANEWAADNIRVNIVSPMALTEGVAAWAKAFPEMYEASLKKVPLGRFGDPHDDVAPIVAFLLSDDSKYMTGQTLMADGGANKLY</sequence>
<evidence type="ECO:0000256" key="1">
    <source>
        <dbReference type="ARBA" id="ARBA00006484"/>
    </source>
</evidence>
<comment type="caution">
    <text evidence="5">The sequence shown here is derived from an EMBL/GenBank/DDBJ whole genome shotgun (WGS) entry which is preliminary data.</text>
</comment>
<evidence type="ECO:0000259" key="4">
    <source>
        <dbReference type="SMART" id="SM00822"/>
    </source>
</evidence>
<dbReference type="PRINTS" id="PR00081">
    <property type="entry name" value="GDHRDH"/>
</dbReference>
<proteinExistence type="inferred from homology"/>
<dbReference type="InterPro" id="IPR020904">
    <property type="entry name" value="Sc_DH/Rdtase_CS"/>
</dbReference>
<protein>
    <submittedName>
        <fullName evidence="5">3-oxoacyl-[acyl-carrier-protein] reductase FabG</fullName>
        <ecNumber evidence="5">1.1.1.100</ecNumber>
    </submittedName>
</protein>
<keyword evidence="6" id="KW-1185">Reference proteome</keyword>
<dbReference type="PROSITE" id="PS00061">
    <property type="entry name" value="ADH_SHORT"/>
    <property type="match status" value="1"/>
</dbReference>
<evidence type="ECO:0000256" key="2">
    <source>
        <dbReference type="ARBA" id="ARBA00023002"/>
    </source>
</evidence>
<evidence type="ECO:0000313" key="6">
    <source>
        <dbReference type="Proteomes" id="UP000243589"/>
    </source>
</evidence>
<dbReference type="PANTHER" id="PTHR24321:SF8">
    <property type="entry name" value="ESTRADIOL 17-BETA-DEHYDROGENASE 8-RELATED"/>
    <property type="match status" value="1"/>
</dbReference>
<feature type="domain" description="Ketoreductase" evidence="4">
    <location>
        <begin position="6"/>
        <end position="175"/>
    </location>
</feature>
<dbReference type="EC" id="1.1.1.100" evidence="5"/>
<dbReference type="RefSeq" id="WP_062020011.1">
    <property type="nucleotide sequence ID" value="NZ_LQQC01000005.1"/>
</dbReference>
<dbReference type="Pfam" id="PF13561">
    <property type="entry name" value="adh_short_C2"/>
    <property type="match status" value="1"/>
</dbReference>
<dbReference type="SMART" id="SM00822">
    <property type="entry name" value="PKS_KR"/>
    <property type="match status" value="1"/>
</dbReference>
<dbReference type="GO" id="GO:0004316">
    <property type="term" value="F:3-oxoacyl-[acyl-carrier-protein] reductase (NADPH) activity"/>
    <property type="evidence" value="ECO:0007669"/>
    <property type="project" value="UniProtKB-EC"/>
</dbReference>
<gene>
    <name evidence="5" type="primary">fabG_1</name>
    <name evidence="5" type="ORF">Bravens_00416</name>
</gene>
<accession>A0A150HAM3</accession>
<dbReference type="Proteomes" id="UP000243589">
    <property type="component" value="Unassembled WGS sequence"/>
</dbReference>
<dbReference type="PRINTS" id="PR00080">
    <property type="entry name" value="SDRFAMILY"/>
</dbReference>